<organism evidence="2 3">
    <name type="scientific">Dactylosporangium maewongense</name>
    <dbReference type="NCBI Taxonomy" id="634393"/>
    <lineage>
        <taxon>Bacteria</taxon>
        <taxon>Bacillati</taxon>
        <taxon>Actinomycetota</taxon>
        <taxon>Actinomycetes</taxon>
        <taxon>Micromonosporales</taxon>
        <taxon>Micromonosporaceae</taxon>
        <taxon>Dactylosporangium</taxon>
    </lineage>
</organism>
<protein>
    <submittedName>
        <fullName evidence="2">Uncharacterized protein</fullName>
    </submittedName>
</protein>
<evidence type="ECO:0000313" key="3">
    <source>
        <dbReference type="Proteomes" id="UP001501470"/>
    </source>
</evidence>
<dbReference type="EMBL" id="BAAAQD010000012">
    <property type="protein sequence ID" value="GAA1531807.1"/>
    <property type="molecule type" value="Genomic_DNA"/>
</dbReference>
<reference evidence="3" key="1">
    <citation type="journal article" date="2019" name="Int. J. Syst. Evol. Microbiol.">
        <title>The Global Catalogue of Microorganisms (GCM) 10K type strain sequencing project: providing services to taxonomists for standard genome sequencing and annotation.</title>
        <authorList>
            <consortium name="The Broad Institute Genomics Platform"/>
            <consortium name="The Broad Institute Genome Sequencing Center for Infectious Disease"/>
            <person name="Wu L."/>
            <person name="Ma J."/>
        </authorList>
    </citation>
    <scope>NUCLEOTIDE SEQUENCE [LARGE SCALE GENOMIC DNA]</scope>
    <source>
        <strain evidence="3">JCM 15933</strain>
    </source>
</reference>
<accession>A0ABP4LUC8</accession>
<evidence type="ECO:0000256" key="1">
    <source>
        <dbReference type="SAM" id="MobiDB-lite"/>
    </source>
</evidence>
<dbReference type="Proteomes" id="UP001501470">
    <property type="component" value="Unassembled WGS sequence"/>
</dbReference>
<gene>
    <name evidence="2" type="ORF">GCM10009827_056910</name>
</gene>
<name>A0ABP4LUC8_9ACTN</name>
<sequence>MQADGGGQSQQHGEQPVGRSLGQVAQAVGGEDDHDPGRHDGAEVGNRAAGAQPGQRGERQSPEGPGDGRGYADLGMARRCGSWCRDHMSGGRVLYLSDKEAQV</sequence>
<evidence type="ECO:0000313" key="2">
    <source>
        <dbReference type="EMBL" id="GAA1531807.1"/>
    </source>
</evidence>
<feature type="region of interest" description="Disordered" evidence="1">
    <location>
        <begin position="1"/>
        <end position="74"/>
    </location>
</feature>
<proteinExistence type="predicted"/>
<keyword evidence="3" id="KW-1185">Reference proteome</keyword>
<comment type="caution">
    <text evidence="2">The sequence shown here is derived from an EMBL/GenBank/DDBJ whole genome shotgun (WGS) entry which is preliminary data.</text>
</comment>